<keyword evidence="2" id="KW-0285">Flavoprotein</keyword>
<dbReference type="EMBL" id="AOGT01000696">
    <property type="protein sequence ID" value="EMG49360.1"/>
    <property type="molecule type" value="Genomic_DNA"/>
</dbReference>
<name>M3K257_CANMX</name>
<evidence type="ECO:0000256" key="7">
    <source>
        <dbReference type="ARBA" id="ARBA00023027"/>
    </source>
</evidence>
<dbReference type="InterPro" id="IPR018517">
    <property type="entry name" value="tRNA_hU_synthase_CS"/>
</dbReference>
<evidence type="ECO:0000256" key="6">
    <source>
        <dbReference type="ARBA" id="ARBA00023002"/>
    </source>
</evidence>
<proteinExistence type="predicted"/>
<keyword evidence="7" id="KW-0520">NAD</keyword>
<dbReference type="Proteomes" id="UP000011777">
    <property type="component" value="Unassembled WGS sequence"/>
</dbReference>
<gene>
    <name evidence="12" type="ORF">G210_5875</name>
</gene>
<dbReference type="GO" id="GO:0050660">
    <property type="term" value="F:flavin adenine dinucleotide binding"/>
    <property type="evidence" value="ECO:0007669"/>
    <property type="project" value="InterPro"/>
</dbReference>
<accession>M3K257</accession>
<reference evidence="12 13" key="1">
    <citation type="submission" date="2013-02" db="EMBL/GenBank/DDBJ databases">
        <title>Genome sequence of Candida maltosa Xu316, a potential industrial strain for xylitol and ethanol production.</title>
        <authorList>
            <person name="Yu J."/>
            <person name="Wang Q."/>
            <person name="Geng X."/>
            <person name="Bao W."/>
            <person name="He P."/>
            <person name="Cai J."/>
        </authorList>
    </citation>
    <scope>NUCLEOTIDE SEQUENCE [LARGE SCALE GENOMIC DNA]</scope>
    <source>
        <strain evidence="13">Xu316</strain>
    </source>
</reference>
<dbReference type="GO" id="GO:0017150">
    <property type="term" value="F:tRNA dihydrouridine synthase activity"/>
    <property type="evidence" value="ECO:0007669"/>
    <property type="project" value="InterPro"/>
</dbReference>
<dbReference type="AlphaFoldDB" id="M3K257"/>
<dbReference type="GO" id="GO:0005737">
    <property type="term" value="C:cytoplasm"/>
    <property type="evidence" value="ECO:0007669"/>
    <property type="project" value="TreeGrafter"/>
</dbReference>
<evidence type="ECO:0000256" key="4">
    <source>
        <dbReference type="ARBA" id="ARBA00022664"/>
    </source>
</evidence>
<evidence type="ECO:0000256" key="8">
    <source>
        <dbReference type="ARBA" id="ARBA00048342"/>
    </source>
</evidence>
<keyword evidence="5" id="KW-0819">tRNA processing</keyword>
<dbReference type="InterPro" id="IPR052582">
    <property type="entry name" value="tRNA-DUS-like"/>
</dbReference>
<comment type="cofactor">
    <cofactor evidence="1">
        <name>FMN</name>
        <dbReference type="ChEBI" id="CHEBI:58210"/>
    </cofactor>
</comment>
<keyword evidence="6" id="KW-0560">Oxidoreductase</keyword>
<evidence type="ECO:0000256" key="10">
    <source>
        <dbReference type="SAM" id="MobiDB-lite"/>
    </source>
</evidence>
<comment type="catalytic activity">
    <reaction evidence="8">
        <text>a 5,6-dihydrouridine in mRNA + NAD(+) = a uridine in mRNA + NADH + H(+)</text>
        <dbReference type="Rhea" id="RHEA:69851"/>
        <dbReference type="Rhea" id="RHEA-COMP:14658"/>
        <dbReference type="Rhea" id="RHEA-COMP:17789"/>
        <dbReference type="ChEBI" id="CHEBI:15378"/>
        <dbReference type="ChEBI" id="CHEBI:57540"/>
        <dbReference type="ChEBI" id="CHEBI:57945"/>
        <dbReference type="ChEBI" id="CHEBI:65315"/>
        <dbReference type="ChEBI" id="CHEBI:74443"/>
    </reaction>
    <physiologicalReaction direction="right-to-left" evidence="8">
        <dbReference type="Rhea" id="RHEA:69853"/>
    </physiologicalReaction>
</comment>
<feature type="region of interest" description="Disordered" evidence="10">
    <location>
        <begin position="378"/>
        <end position="412"/>
    </location>
</feature>
<dbReference type="STRING" id="1245528.M3K257"/>
<dbReference type="InterPro" id="IPR013785">
    <property type="entry name" value="Aldolase_TIM"/>
</dbReference>
<evidence type="ECO:0000259" key="11">
    <source>
        <dbReference type="Pfam" id="PF01207"/>
    </source>
</evidence>
<dbReference type="HOGENOM" id="CLU_013299_3_2_1"/>
<comment type="catalytic activity">
    <reaction evidence="9">
        <text>a 5,6-dihydrouridine in mRNA + NADP(+) = a uridine in mRNA + NADPH + H(+)</text>
        <dbReference type="Rhea" id="RHEA:69855"/>
        <dbReference type="Rhea" id="RHEA-COMP:14658"/>
        <dbReference type="Rhea" id="RHEA-COMP:17789"/>
        <dbReference type="ChEBI" id="CHEBI:15378"/>
        <dbReference type="ChEBI" id="CHEBI:57783"/>
        <dbReference type="ChEBI" id="CHEBI:58349"/>
        <dbReference type="ChEBI" id="CHEBI:65315"/>
        <dbReference type="ChEBI" id="CHEBI:74443"/>
    </reaction>
    <physiologicalReaction direction="right-to-left" evidence="9">
        <dbReference type="Rhea" id="RHEA:69857"/>
    </physiologicalReaction>
</comment>
<keyword evidence="4" id="KW-0507">mRNA processing</keyword>
<evidence type="ECO:0000256" key="3">
    <source>
        <dbReference type="ARBA" id="ARBA00022643"/>
    </source>
</evidence>
<protein>
    <recommendedName>
        <fullName evidence="11">DUS-like FMN-binding domain-containing protein</fullName>
    </recommendedName>
</protein>
<dbReference type="OrthoDB" id="10262250at2759"/>
<dbReference type="SUPFAM" id="SSF51395">
    <property type="entry name" value="FMN-linked oxidoreductases"/>
    <property type="match status" value="1"/>
</dbReference>
<dbReference type="Pfam" id="PF01207">
    <property type="entry name" value="Dus"/>
    <property type="match status" value="1"/>
</dbReference>
<evidence type="ECO:0000256" key="1">
    <source>
        <dbReference type="ARBA" id="ARBA00001917"/>
    </source>
</evidence>
<dbReference type="InterPro" id="IPR035587">
    <property type="entry name" value="DUS-like_FMN-bd"/>
</dbReference>
<dbReference type="OMA" id="EDGEQAH"/>
<dbReference type="Gene3D" id="3.20.20.70">
    <property type="entry name" value="Aldolase class I"/>
    <property type="match status" value="1"/>
</dbReference>
<evidence type="ECO:0000256" key="9">
    <source>
        <dbReference type="ARBA" id="ARBA00049447"/>
    </source>
</evidence>
<evidence type="ECO:0000256" key="5">
    <source>
        <dbReference type="ARBA" id="ARBA00022694"/>
    </source>
</evidence>
<evidence type="ECO:0000313" key="12">
    <source>
        <dbReference type="EMBL" id="EMG49360.1"/>
    </source>
</evidence>
<keyword evidence="13" id="KW-1185">Reference proteome</keyword>
<comment type="caution">
    <text evidence="12">The sequence shown here is derived from an EMBL/GenBank/DDBJ whole genome shotgun (WGS) entry which is preliminary data.</text>
</comment>
<dbReference type="PROSITE" id="PS01136">
    <property type="entry name" value="UPF0034"/>
    <property type="match status" value="1"/>
</dbReference>
<dbReference type="CDD" id="cd02801">
    <property type="entry name" value="DUS_like_FMN"/>
    <property type="match status" value="1"/>
</dbReference>
<feature type="domain" description="DUS-like FMN-binding" evidence="11">
    <location>
        <begin position="36"/>
        <end position="305"/>
    </location>
</feature>
<dbReference type="PANTHER" id="PTHR45936">
    <property type="entry name" value="TRNA-DIHYDROURIDINE(20) SYNTHASE [NAD(P)+]-LIKE"/>
    <property type="match status" value="1"/>
</dbReference>
<organism evidence="12 13">
    <name type="scientific">Candida maltosa (strain Xu316)</name>
    <name type="common">Yeast</name>
    <dbReference type="NCBI Taxonomy" id="1245528"/>
    <lineage>
        <taxon>Eukaryota</taxon>
        <taxon>Fungi</taxon>
        <taxon>Dikarya</taxon>
        <taxon>Ascomycota</taxon>
        <taxon>Saccharomycotina</taxon>
        <taxon>Pichiomycetes</taxon>
        <taxon>Debaryomycetaceae</taxon>
        <taxon>Candida/Lodderomyces clade</taxon>
        <taxon>Candida</taxon>
    </lineage>
</organism>
<keyword evidence="3" id="KW-0288">FMN</keyword>
<evidence type="ECO:0000256" key="2">
    <source>
        <dbReference type="ARBA" id="ARBA00022630"/>
    </source>
</evidence>
<sequence length="412" mass="47368">MLRRMIQYTNKVCLAPMVRSGELPNRLLSLKYGADLVWSPELVDKKLITCERIINAELNTIDYIAINHQNPNTKTVIFRKHPDETGKLILQLGSSDPELAVEAAKKVIDDVDGIDLNCGCPKNFSTHSGMGAELLKTPDVLCSILKNLVEKVGIPNEKPISCKIRLFNNYEKSEKLIEQICQTGIKNLTIHCRTPIMRNRQDPVWNYLPKLIPLIQKHDVSVILNGNFQSKKELKTVQELFDNDKLSIMLGESAEANPSVFSDSPVHQSEIIQELYDISKKYHLFSGSKFLMLNMTPGKSKYFQIISRTKNFDQLGEQLNLIKTTTEPDRKDKLFTIMSRDCQKPKFATNLDQFDDYINERRIKFKEFIETWDDAKLQDFDDTPTPRNATPQQNQQPKKRRKKENPIESIKV</sequence>
<dbReference type="eggNOG" id="KOG2334">
    <property type="taxonomic scope" value="Eukaryota"/>
</dbReference>
<dbReference type="GO" id="GO:0006397">
    <property type="term" value="P:mRNA processing"/>
    <property type="evidence" value="ECO:0007669"/>
    <property type="project" value="UniProtKB-KW"/>
</dbReference>
<dbReference type="PANTHER" id="PTHR45936:SF1">
    <property type="entry name" value="TRNA-DIHYDROURIDINE(20) SYNTHASE [NAD(P)+]-LIKE"/>
    <property type="match status" value="1"/>
</dbReference>
<evidence type="ECO:0000313" key="13">
    <source>
        <dbReference type="Proteomes" id="UP000011777"/>
    </source>
</evidence>